<reference evidence="2 3" key="1">
    <citation type="submission" date="2017-10" db="EMBL/GenBank/DDBJ databases">
        <title>A new Pekin duck reference genome.</title>
        <authorList>
            <person name="Hou Z.-C."/>
            <person name="Zhou Z.-K."/>
            <person name="Zhu F."/>
            <person name="Hou S.-S."/>
        </authorList>
    </citation>
    <scope>NUCLEOTIDE SEQUENCE [LARGE SCALE GENOMIC DNA]</scope>
</reference>
<organism evidence="2 3">
    <name type="scientific">Anas platyrhynchos platyrhynchos</name>
    <name type="common">Northern mallard</name>
    <dbReference type="NCBI Taxonomy" id="8840"/>
    <lineage>
        <taxon>Eukaryota</taxon>
        <taxon>Metazoa</taxon>
        <taxon>Chordata</taxon>
        <taxon>Craniata</taxon>
        <taxon>Vertebrata</taxon>
        <taxon>Euteleostomi</taxon>
        <taxon>Archelosauria</taxon>
        <taxon>Archosauria</taxon>
        <taxon>Dinosauria</taxon>
        <taxon>Saurischia</taxon>
        <taxon>Theropoda</taxon>
        <taxon>Coelurosauria</taxon>
        <taxon>Aves</taxon>
        <taxon>Neognathae</taxon>
        <taxon>Galloanserae</taxon>
        <taxon>Anseriformes</taxon>
        <taxon>Anatidae</taxon>
        <taxon>Anatinae</taxon>
        <taxon>Anas</taxon>
    </lineage>
</organism>
<name>A0A493TSI9_ANAPP</name>
<reference evidence="2" key="3">
    <citation type="submission" date="2025-09" db="UniProtKB">
        <authorList>
            <consortium name="Ensembl"/>
        </authorList>
    </citation>
    <scope>IDENTIFICATION</scope>
</reference>
<evidence type="ECO:0000256" key="1">
    <source>
        <dbReference type="SAM" id="Phobius"/>
    </source>
</evidence>
<dbReference type="AlphaFoldDB" id="A0A493TSI9"/>
<feature type="transmembrane region" description="Helical" evidence="1">
    <location>
        <begin position="44"/>
        <end position="70"/>
    </location>
</feature>
<reference evidence="2" key="2">
    <citation type="submission" date="2025-08" db="UniProtKB">
        <authorList>
            <consortium name="Ensembl"/>
        </authorList>
    </citation>
    <scope>IDENTIFICATION</scope>
</reference>
<keyword evidence="1" id="KW-0472">Membrane</keyword>
<accession>A0A493TSI9</accession>
<keyword evidence="1" id="KW-0812">Transmembrane</keyword>
<proteinExistence type="predicted"/>
<keyword evidence="3" id="KW-1185">Reference proteome</keyword>
<evidence type="ECO:0000313" key="2">
    <source>
        <dbReference type="Ensembl" id="ENSAPLP00000028555.1"/>
    </source>
</evidence>
<protein>
    <submittedName>
        <fullName evidence="2">Uncharacterized protein</fullName>
    </submittedName>
</protein>
<dbReference type="Proteomes" id="UP000016666">
    <property type="component" value="Chromosome 6"/>
</dbReference>
<sequence length="124" mass="14186">IGQVSALGYLYFLMSATRKTHSAQPNQLTTLAARQLPQRDLKNILGAFVTMNTYAPLYYASEWLILRMMLKFSLKQKRKWMLWLHLRRDGAVLHGRPVAGVWDKGRTWYKMVDGCLGASSLSPI</sequence>
<keyword evidence="1" id="KW-1133">Transmembrane helix</keyword>
<dbReference type="Ensembl" id="ENSAPLT00000029892.1">
    <property type="protein sequence ID" value="ENSAPLP00000028555.1"/>
    <property type="gene ID" value="ENSAPLG00000028909.1"/>
</dbReference>
<evidence type="ECO:0000313" key="3">
    <source>
        <dbReference type="Proteomes" id="UP000016666"/>
    </source>
</evidence>